<comment type="caution">
    <text evidence="3">The sequence shown here is derived from an EMBL/GenBank/DDBJ whole genome shotgun (WGS) entry which is preliminary data.</text>
</comment>
<reference evidence="3 4" key="1">
    <citation type="journal article" date="2007" name="Int. J. Syst. Evol. Microbiol.">
        <title>Description of Pelomonas aquatica sp. nov. and Pelomonas puraquae sp. nov., isolated from industrial and haemodialysis water.</title>
        <authorList>
            <person name="Gomila M."/>
            <person name="Bowien B."/>
            <person name="Falsen E."/>
            <person name="Moore E.R."/>
            <person name="Lalucat J."/>
        </authorList>
    </citation>
    <scope>NUCLEOTIDE SEQUENCE [LARGE SCALE GENOMIC DNA]</scope>
    <source>
        <strain evidence="3 4">CCUG 52769</strain>
    </source>
</reference>
<dbReference type="OrthoDB" id="5524449at2"/>
<evidence type="ECO:0000313" key="3">
    <source>
        <dbReference type="EMBL" id="OWR02270.1"/>
    </source>
</evidence>
<dbReference type="Proteomes" id="UP000197446">
    <property type="component" value="Unassembled WGS sequence"/>
</dbReference>
<feature type="transmembrane region" description="Helical" evidence="2">
    <location>
        <begin position="475"/>
        <end position="493"/>
    </location>
</feature>
<protein>
    <recommendedName>
        <fullName evidence="5">J domain-containing protein</fullName>
    </recommendedName>
</protein>
<name>A0A254N367_9BURK</name>
<feature type="transmembrane region" description="Helical" evidence="2">
    <location>
        <begin position="338"/>
        <end position="354"/>
    </location>
</feature>
<evidence type="ECO:0000313" key="4">
    <source>
        <dbReference type="Proteomes" id="UP000197446"/>
    </source>
</evidence>
<feature type="region of interest" description="Disordered" evidence="1">
    <location>
        <begin position="129"/>
        <end position="164"/>
    </location>
</feature>
<sequence>MWDEDWARLGIEPTTQLTAIKKAYAVKLKVTRPDDDAEAYQALRAAYERAQQWAAWARAEAEQGREVPLPAAAAAAPDAAVALPPGLDAPPANVLADVPAVVPTLTPPPAIIEPPLAVIEAVTAPAIDPPPVNAPEAAPVEPRATAPQAEPPAAPAEPALPPPPAVRPEALIERLEQVWRRHGTDALMAAWQDVRRELDEQPLARRAEFSAAFAEWLVRQSRLPERLAVALDAHFEWTGDFRTERLIGAPLTHAVQTALAERIPKPVDPALRAAAEPLLRVAALREARRWALLPLILLMMQPALARLLHGLPAGELRRLGLELPDQQWLAEQVKRGQWLRVGAFSLLVLAVAWLNSGDGVVATAHMVTWIGCMALLLAGGIFLGAFINTGPTLRVGERRWALPLTAWRQHAMQPVLGLVWLLFAAWLAYMTMKPEADLRAAPVLVLLPDWAWGLASFGFGLAGLIAAWPLEPLHGLVLAGLAWLVSTLFDAALGSWVPYASSLCIGAAWALAGASVYAGRLEAPDWSRWLVRPVINSLVIAERWTFGVAMLPMAAALAWQIMHEGHTRALTLFAIWAAGLLAVAWLHTRLEAAALRWLPVLPPAAAEDRDD</sequence>
<keyword evidence="2" id="KW-0812">Transmembrane</keyword>
<feature type="transmembrane region" description="Helical" evidence="2">
    <location>
        <begin position="540"/>
        <end position="562"/>
    </location>
</feature>
<evidence type="ECO:0000256" key="2">
    <source>
        <dbReference type="SAM" id="Phobius"/>
    </source>
</evidence>
<proteinExistence type="predicted"/>
<feature type="compositionally biased region" description="Low complexity" evidence="1">
    <location>
        <begin position="134"/>
        <end position="148"/>
    </location>
</feature>
<organism evidence="3 4">
    <name type="scientific">Roseateles puraquae</name>
    <dbReference type="NCBI Taxonomy" id="431059"/>
    <lineage>
        <taxon>Bacteria</taxon>
        <taxon>Pseudomonadati</taxon>
        <taxon>Pseudomonadota</taxon>
        <taxon>Betaproteobacteria</taxon>
        <taxon>Burkholderiales</taxon>
        <taxon>Sphaerotilaceae</taxon>
        <taxon>Roseateles</taxon>
    </lineage>
</organism>
<dbReference type="RefSeq" id="WP_088485245.1">
    <property type="nucleotide sequence ID" value="NZ_NISI01000010.1"/>
</dbReference>
<keyword evidence="2" id="KW-1133">Transmembrane helix</keyword>
<accession>A0A254N367</accession>
<evidence type="ECO:0000256" key="1">
    <source>
        <dbReference type="SAM" id="MobiDB-lite"/>
    </source>
</evidence>
<keyword evidence="4" id="KW-1185">Reference proteome</keyword>
<feature type="transmembrane region" description="Helical" evidence="2">
    <location>
        <begin position="568"/>
        <end position="586"/>
    </location>
</feature>
<feature type="transmembrane region" description="Helical" evidence="2">
    <location>
        <begin position="499"/>
        <end position="519"/>
    </location>
</feature>
<keyword evidence="2" id="KW-0472">Membrane</keyword>
<dbReference type="EMBL" id="NISI01000010">
    <property type="protein sequence ID" value="OWR02270.1"/>
    <property type="molecule type" value="Genomic_DNA"/>
</dbReference>
<feature type="transmembrane region" description="Helical" evidence="2">
    <location>
        <begin position="366"/>
        <end position="390"/>
    </location>
</feature>
<feature type="transmembrane region" description="Helical" evidence="2">
    <location>
        <begin position="450"/>
        <end position="468"/>
    </location>
</feature>
<feature type="compositionally biased region" description="Pro residues" evidence="1">
    <location>
        <begin position="149"/>
        <end position="164"/>
    </location>
</feature>
<evidence type="ECO:0008006" key="5">
    <source>
        <dbReference type="Google" id="ProtNLM"/>
    </source>
</evidence>
<dbReference type="AlphaFoldDB" id="A0A254N367"/>
<feature type="transmembrane region" description="Helical" evidence="2">
    <location>
        <begin position="411"/>
        <end position="430"/>
    </location>
</feature>
<gene>
    <name evidence="3" type="ORF">CDO81_21295</name>
</gene>